<evidence type="ECO:0000256" key="2">
    <source>
        <dbReference type="ARBA" id="ARBA00010792"/>
    </source>
</evidence>
<feature type="transmembrane region" description="Helical" evidence="7">
    <location>
        <begin position="50"/>
        <end position="74"/>
    </location>
</feature>
<comment type="caution">
    <text evidence="9">The sequence shown here is derived from an EMBL/GenBank/DDBJ whole genome shotgun (WGS) entry which is preliminary data.</text>
</comment>
<evidence type="ECO:0000256" key="3">
    <source>
        <dbReference type="ARBA" id="ARBA00022475"/>
    </source>
</evidence>
<evidence type="ECO:0000313" key="10">
    <source>
        <dbReference type="Proteomes" id="UP001589698"/>
    </source>
</evidence>
<feature type="domain" description="VTT" evidence="8">
    <location>
        <begin position="33"/>
        <end position="160"/>
    </location>
</feature>
<feature type="transmembrane region" description="Helical" evidence="7">
    <location>
        <begin position="140"/>
        <end position="160"/>
    </location>
</feature>
<evidence type="ECO:0000256" key="7">
    <source>
        <dbReference type="SAM" id="Phobius"/>
    </source>
</evidence>
<dbReference type="Proteomes" id="UP001589698">
    <property type="component" value="Unassembled WGS sequence"/>
</dbReference>
<evidence type="ECO:0000256" key="6">
    <source>
        <dbReference type="ARBA" id="ARBA00023136"/>
    </source>
</evidence>
<feature type="transmembrane region" description="Helical" evidence="7">
    <location>
        <begin position="172"/>
        <end position="193"/>
    </location>
</feature>
<keyword evidence="10" id="KW-1185">Reference proteome</keyword>
<evidence type="ECO:0000256" key="4">
    <source>
        <dbReference type="ARBA" id="ARBA00022692"/>
    </source>
</evidence>
<reference evidence="9 10" key="1">
    <citation type="submission" date="2024-09" db="EMBL/GenBank/DDBJ databases">
        <authorList>
            <person name="Sun Q."/>
            <person name="Mori K."/>
        </authorList>
    </citation>
    <scope>NUCLEOTIDE SEQUENCE [LARGE SCALE GENOMIC DNA]</scope>
    <source>
        <strain evidence="9 10">CCM 8654</strain>
    </source>
</reference>
<comment type="subcellular location">
    <subcellularLocation>
        <location evidence="1">Cell membrane</location>
        <topology evidence="1">Multi-pass membrane protein</topology>
    </subcellularLocation>
</comment>
<proteinExistence type="inferred from homology"/>
<keyword evidence="4 7" id="KW-0812">Transmembrane</keyword>
<dbReference type="PANTHER" id="PTHR42709">
    <property type="entry name" value="ALKALINE PHOSPHATASE LIKE PROTEIN"/>
    <property type="match status" value="1"/>
</dbReference>
<evidence type="ECO:0000313" key="9">
    <source>
        <dbReference type="EMBL" id="MFC0220923.1"/>
    </source>
</evidence>
<protein>
    <submittedName>
        <fullName evidence="9">DedA family protein</fullName>
    </submittedName>
</protein>
<sequence>MDAVLDWVVLVMRTIGAPGVGVATALETVFPPVPSELVLPLAGYTASQGHYGLVAAIVWATVGSVLGALVLYWLGAAWGLDRICALADRIPLVHADDVRRAVSWFGAHGRSAVFVGRLVPGVRSLVSIPAGVDRMPLATFCLYTTLGSLAWNTALILAGYELGEQWHVVEGYVGPVSNVVYAVLAVVLLWFAARRLRHRVSGERRRSTPPQ</sequence>
<dbReference type="PANTHER" id="PTHR42709:SF6">
    <property type="entry name" value="UNDECAPRENYL PHOSPHATE TRANSPORTER A"/>
    <property type="match status" value="1"/>
</dbReference>
<dbReference type="RefSeq" id="WP_378516639.1">
    <property type="nucleotide sequence ID" value="NZ_CBCSDI010000070.1"/>
</dbReference>
<name>A0ABV6DW20_9ACTN</name>
<dbReference type="EMBL" id="JBHLXH010000001">
    <property type="protein sequence ID" value="MFC0220923.1"/>
    <property type="molecule type" value="Genomic_DNA"/>
</dbReference>
<evidence type="ECO:0000259" key="8">
    <source>
        <dbReference type="Pfam" id="PF09335"/>
    </source>
</evidence>
<dbReference type="InterPro" id="IPR032816">
    <property type="entry name" value="VTT_dom"/>
</dbReference>
<feature type="transmembrane region" description="Helical" evidence="7">
    <location>
        <begin position="7"/>
        <end position="30"/>
    </location>
</feature>
<keyword evidence="6 7" id="KW-0472">Membrane</keyword>
<dbReference type="Pfam" id="PF09335">
    <property type="entry name" value="VTT_dom"/>
    <property type="match status" value="1"/>
</dbReference>
<keyword evidence="3" id="KW-1003">Cell membrane</keyword>
<evidence type="ECO:0000256" key="1">
    <source>
        <dbReference type="ARBA" id="ARBA00004651"/>
    </source>
</evidence>
<gene>
    <name evidence="9" type="ORF">ACFFJG_00415</name>
</gene>
<keyword evidence="5 7" id="KW-1133">Transmembrane helix</keyword>
<comment type="similarity">
    <text evidence="2">Belongs to the DedA family.</text>
</comment>
<dbReference type="InterPro" id="IPR051311">
    <property type="entry name" value="DedA_domain"/>
</dbReference>
<accession>A0ABV6DW20</accession>
<organism evidence="9 10">
    <name type="scientific">Nocardioides zeicaulis</name>
    <dbReference type="NCBI Taxonomy" id="1776857"/>
    <lineage>
        <taxon>Bacteria</taxon>
        <taxon>Bacillati</taxon>
        <taxon>Actinomycetota</taxon>
        <taxon>Actinomycetes</taxon>
        <taxon>Propionibacteriales</taxon>
        <taxon>Nocardioidaceae</taxon>
        <taxon>Nocardioides</taxon>
    </lineage>
</organism>
<evidence type="ECO:0000256" key="5">
    <source>
        <dbReference type="ARBA" id="ARBA00022989"/>
    </source>
</evidence>